<dbReference type="SMART" id="SM00409">
    <property type="entry name" value="IG"/>
    <property type="match status" value="3"/>
</dbReference>
<protein>
    <recommendedName>
        <fullName evidence="5">Ig-like domain-containing protein</fullName>
    </recommendedName>
</protein>
<dbReference type="Proteomes" id="UP000050792">
    <property type="component" value="Unassembled WGS sequence"/>
</dbReference>
<dbReference type="Gene3D" id="2.60.40.10">
    <property type="entry name" value="Immunoglobulins"/>
    <property type="match status" value="2"/>
</dbReference>
<feature type="transmembrane region" description="Helical" evidence="4">
    <location>
        <begin position="15"/>
        <end position="33"/>
    </location>
</feature>
<keyword evidence="1" id="KW-0677">Repeat</keyword>
<feature type="transmembrane region" description="Helical" evidence="4">
    <location>
        <begin position="1023"/>
        <end position="1048"/>
    </location>
</feature>
<feature type="domain" description="Ig-like" evidence="5">
    <location>
        <begin position="414"/>
        <end position="481"/>
    </location>
</feature>
<evidence type="ECO:0000256" key="3">
    <source>
        <dbReference type="SAM" id="MobiDB-lite"/>
    </source>
</evidence>
<dbReference type="GO" id="GO:0098609">
    <property type="term" value="P:cell-cell adhesion"/>
    <property type="evidence" value="ECO:0007669"/>
    <property type="project" value="TreeGrafter"/>
</dbReference>
<dbReference type="InterPro" id="IPR013783">
    <property type="entry name" value="Ig-like_fold"/>
</dbReference>
<dbReference type="InterPro" id="IPR003599">
    <property type="entry name" value="Ig_sub"/>
</dbReference>
<keyword evidence="4" id="KW-0812">Transmembrane</keyword>
<evidence type="ECO:0000259" key="5">
    <source>
        <dbReference type="PROSITE" id="PS50835"/>
    </source>
</evidence>
<dbReference type="InterPro" id="IPR036116">
    <property type="entry name" value="FN3_sf"/>
</dbReference>
<evidence type="ECO:0000256" key="1">
    <source>
        <dbReference type="ARBA" id="ARBA00022737"/>
    </source>
</evidence>
<evidence type="ECO:0000313" key="7">
    <source>
        <dbReference type="WBParaSite" id="SRDH1_25220.2"/>
    </source>
</evidence>
<reference evidence="6" key="1">
    <citation type="submission" date="2022-06" db="EMBL/GenBank/DDBJ databases">
        <authorList>
            <person name="Berger JAMES D."/>
            <person name="Berger JAMES D."/>
        </authorList>
    </citation>
    <scope>NUCLEOTIDE SEQUENCE [LARGE SCALE GENOMIC DNA]</scope>
</reference>
<dbReference type="PANTHER" id="PTHR44170:SF55">
    <property type="entry name" value="OBSCURIN ISOFORM X2"/>
    <property type="match status" value="1"/>
</dbReference>
<feature type="domain" description="Ig-like" evidence="5">
    <location>
        <begin position="309"/>
        <end position="409"/>
    </location>
</feature>
<dbReference type="WBParaSite" id="SRDH1_25220.2">
    <property type="protein sequence ID" value="SRDH1_25220.2"/>
    <property type="gene ID" value="SRDH1_25220"/>
</dbReference>
<evidence type="ECO:0000313" key="6">
    <source>
        <dbReference type="Proteomes" id="UP000050792"/>
    </source>
</evidence>
<keyword evidence="4" id="KW-0472">Membrane</keyword>
<dbReference type="PROSITE" id="PS50835">
    <property type="entry name" value="IG_LIKE"/>
    <property type="match status" value="2"/>
</dbReference>
<dbReference type="SUPFAM" id="SSF48726">
    <property type="entry name" value="Immunoglobulin"/>
    <property type="match status" value="3"/>
</dbReference>
<keyword evidence="2" id="KW-1015">Disulfide bond</keyword>
<feature type="compositionally biased region" description="Pro residues" evidence="3">
    <location>
        <begin position="1138"/>
        <end position="1151"/>
    </location>
</feature>
<dbReference type="InterPro" id="IPR036179">
    <property type="entry name" value="Ig-like_dom_sf"/>
</dbReference>
<keyword evidence="4" id="KW-1133">Transmembrane helix</keyword>
<sequence>MTAITAFFSSELPFYYAYLFSFCFSFAYALLYLTHCLVKFFTYDIIWTYAYVYLNNINRLVLLYILPEFQSVPQSVVYYTTNNNPINKTLKICCDIWPKWPIGRLTYYSTYHFHYSFDNTSNQSFTTITHMIAHQRTIYHVPSDFTCDLHLSNDKNNNKTLKSENCLCFSNATSVELFTGEKFYCLASTDFGSIISKPFQIALKTEKTSIRQKLVYYFGSIAILPCNLEKIYLSDQIFFTFNNTKIAVSSDNKYRLVQPTVTSHTKLLIRNFNFEDQGFYQCGLLDSKLKTERYDSITYHLLVDVSSNPSSKNVLYMNLDGSLLNIDAVNDIRKPIEIIAYESQNITLPCVFSSPKPYVPNVSRVIGISNGNQKFDALFGVLDIYSLSKNDEGLYFCSVNNITSYAYLKVLPSPQLIVYPQNIKANIGDYINLSCISSVIDITPTWYFNGIPVQSTVSINPYHTSLLINSMQLSNVGIYQCILGNDVNNIWIDGISTIILHEQSLFTKDEFNSALSKVTFPLSHDKIDLLKVKIGNKKQLTCLSQYNLDPYHQTVDDIAKTLHNLLPIGNSNSLLERLNISCLLNLIHVKWLKVDGPNSLLLINSNINNNNNNASSHKLQCSTLYAIDINVTRSTDFGLYSCNIYFGEQLIYERYFRLMESVILSHSLNSDIEFNHSTSKFTDLHHRSFKKIDSLLHNDQVTYPLYRTRRSQDHRVNKWSSSSEHIGTLPLLNLSFPRSSYEHLYKPNATTVGDNLAVLISWNSINCDFYRIVLRSNIPESDGLFDRSTIDETVEECCSLDTTCCLKNKHFYLTNRHPGELIPGKSYQFRINAIKQINNDDRLVDKSPWSETVSFQHISKVAPVITETERLSDGGILTRWTLATSAVGFPIDHFLLLYRPEERSANGRITYNGFKAVFVDGSNATEHKLQALESGKGYQIVVYGVHTPPGFDPQSTIFTGGLNGRKITQFSHEVFVKPRSISLSTNENLNKHDSSTLRSISKSRELYNSKNVIAFNSNESNRLMFLIFGALTGAMLLIMICLVVLCIWRQRRRDKHCLIMNNSTNGCNVISCNSSMNTVDKSLKKTGFSGTGGFLLDNLNAASLMTSSITSCGNQVIDVNVEQLQYNDRTTLPHQRSRPPPMSPAPPPPSNIPISSFQYFTRNENFELKSLMLDSDNSYNHRQFIDNMSKSVFVTSSNFYPNNLPSVITSLSSSPMFCTMINCKGHDVVVNNSLPKSHLLLATPSSTGTITVGVSSNKSIGSVNRMDNLTNHEISNYLLQSSILNGLKREPPSGGSVHDGTDDESVLPCDKNPKTNLSEYPHSYEFCSYSYQNPTVSHSSHHIDAINNNVHVNGSADETNSIIVVPNRGYNLCPNNNEKYQSMHQQVDTHSNPTHCYHCQKHCHPGDNSRSPNIFVNVDHMSSENYQGQQYPSNIMFTSTIPNYDPGLLTPPSPDIVNVNEVHNDNNSNSTNYNHNSSNNYATNLYDNHPCPNVVLHTRRRHPRSNSCQFNQPQQSLSSLFIHPAMITSYNNSSEKNVKYFGLSQPINHYCHRNHCSIPCASNSQQNFNVSLSK</sequence>
<dbReference type="PANTHER" id="PTHR44170">
    <property type="entry name" value="PROTEIN SIDEKICK"/>
    <property type="match status" value="1"/>
</dbReference>
<feature type="region of interest" description="Disordered" evidence="3">
    <location>
        <begin position="1130"/>
        <end position="1151"/>
    </location>
</feature>
<evidence type="ECO:0000256" key="2">
    <source>
        <dbReference type="ARBA" id="ARBA00023157"/>
    </source>
</evidence>
<proteinExistence type="predicted"/>
<dbReference type="InterPro" id="IPR007110">
    <property type="entry name" value="Ig-like_dom"/>
</dbReference>
<name>A0AA85EV39_9TREM</name>
<accession>A0AA85EV39</accession>
<keyword evidence="6" id="KW-1185">Reference proteome</keyword>
<reference evidence="7" key="2">
    <citation type="submission" date="2023-11" db="UniProtKB">
        <authorList>
            <consortium name="WormBaseParasite"/>
        </authorList>
    </citation>
    <scope>IDENTIFICATION</scope>
</reference>
<evidence type="ECO:0000256" key="4">
    <source>
        <dbReference type="SAM" id="Phobius"/>
    </source>
</evidence>
<dbReference type="SUPFAM" id="SSF49265">
    <property type="entry name" value="Fibronectin type III"/>
    <property type="match status" value="1"/>
</dbReference>
<organism evidence="6 7">
    <name type="scientific">Schistosoma rodhaini</name>
    <dbReference type="NCBI Taxonomy" id="6188"/>
    <lineage>
        <taxon>Eukaryota</taxon>
        <taxon>Metazoa</taxon>
        <taxon>Spiralia</taxon>
        <taxon>Lophotrochozoa</taxon>
        <taxon>Platyhelminthes</taxon>
        <taxon>Trematoda</taxon>
        <taxon>Digenea</taxon>
        <taxon>Strigeidida</taxon>
        <taxon>Schistosomatoidea</taxon>
        <taxon>Schistosomatidae</taxon>
        <taxon>Schistosoma</taxon>
    </lineage>
</organism>